<dbReference type="AlphaFoldDB" id="A0A0D6LIH5"/>
<keyword evidence="2" id="KW-1185">Reference proteome</keyword>
<accession>A0A0D6LIH5</accession>
<protein>
    <submittedName>
        <fullName evidence="1">Uncharacterized protein</fullName>
    </submittedName>
</protein>
<dbReference type="EMBL" id="KE125084">
    <property type="protein sequence ID" value="EPB71850.1"/>
    <property type="molecule type" value="Genomic_DNA"/>
</dbReference>
<organism evidence="1 2">
    <name type="scientific">Ancylostoma ceylanicum</name>
    <dbReference type="NCBI Taxonomy" id="53326"/>
    <lineage>
        <taxon>Eukaryota</taxon>
        <taxon>Metazoa</taxon>
        <taxon>Ecdysozoa</taxon>
        <taxon>Nematoda</taxon>
        <taxon>Chromadorea</taxon>
        <taxon>Rhabditida</taxon>
        <taxon>Rhabditina</taxon>
        <taxon>Rhabditomorpha</taxon>
        <taxon>Strongyloidea</taxon>
        <taxon>Ancylostomatidae</taxon>
        <taxon>Ancylostomatinae</taxon>
        <taxon>Ancylostoma</taxon>
    </lineage>
</organism>
<reference evidence="1 2" key="1">
    <citation type="submission" date="2013-05" db="EMBL/GenBank/DDBJ databases">
        <title>Draft genome of the parasitic nematode Anyclostoma ceylanicum.</title>
        <authorList>
            <person name="Mitreva M."/>
        </authorList>
    </citation>
    <scope>NUCLEOTIDE SEQUENCE [LARGE SCALE GENOMIC DNA]</scope>
</reference>
<name>A0A0D6LIH5_9BILA</name>
<dbReference type="Proteomes" id="UP000054495">
    <property type="component" value="Unassembled WGS sequence"/>
</dbReference>
<sequence>MWTLQSEIELRAMHACRDMSALSQKVNSPPQEIQQYAYTYDDSATEFKWIPCIVNCAHA</sequence>
<gene>
    <name evidence="1" type="ORF">ANCCEY_09073</name>
</gene>
<evidence type="ECO:0000313" key="1">
    <source>
        <dbReference type="EMBL" id="EPB71850.1"/>
    </source>
</evidence>
<evidence type="ECO:0000313" key="2">
    <source>
        <dbReference type="Proteomes" id="UP000054495"/>
    </source>
</evidence>
<proteinExistence type="predicted"/>